<evidence type="ECO:0000259" key="1">
    <source>
        <dbReference type="Pfam" id="PF00168"/>
    </source>
</evidence>
<accession>A0ABR2QCV7</accession>
<reference evidence="2 3" key="1">
    <citation type="journal article" date="2024" name="G3 (Bethesda)">
        <title>Genome assembly of Hibiscus sabdariffa L. provides insights into metabolisms of medicinal natural products.</title>
        <authorList>
            <person name="Kim T."/>
        </authorList>
    </citation>
    <scope>NUCLEOTIDE SEQUENCE [LARGE SCALE GENOMIC DNA]</scope>
    <source>
        <strain evidence="2">TK-2024</strain>
        <tissue evidence="2">Old leaves</tissue>
    </source>
</reference>
<protein>
    <recommendedName>
        <fullName evidence="1">C2 domain-containing protein</fullName>
    </recommendedName>
</protein>
<dbReference type="SUPFAM" id="SSF49562">
    <property type="entry name" value="C2 domain (Calcium/lipid-binding domain, CaLB)"/>
    <property type="match status" value="1"/>
</dbReference>
<proteinExistence type="predicted"/>
<evidence type="ECO:0000313" key="2">
    <source>
        <dbReference type="EMBL" id="KAK8998511.1"/>
    </source>
</evidence>
<dbReference type="InterPro" id="IPR047259">
    <property type="entry name" value="QUIRKY-like"/>
</dbReference>
<feature type="domain" description="C2" evidence="1">
    <location>
        <begin position="79"/>
        <end position="131"/>
    </location>
</feature>
<sequence>MSDIPTRVPPDSPLAPPWYKLEDKDEANASSVGELTLVIWFGTQADEMFPNAWHSDVAAFSGDSVMNTRSKVHLSPTLWYLRVDIIEAQDLFFPSNRNRITEVYVKATLGNVKLRTKVSGLRQTSLNPRWKMAQSRKDGGYHVFDESVDCSSDYRATFKGLWPPAIGVLELGIVSASGSVPMKSRDGNETTDAYCVAKVGSNSKRAEYREAKMGEIQLALSYKFTCNLCTTFVSQDALHSPLVGISARQFKAVSRWHCVPQLRKEVVQSS</sequence>
<dbReference type="Pfam" id="PF00168">
    <property type="entry name" value="C2"/>
    <property type="match status" value="2"/>
</dbReference>
<dbReference type="InterPro" id="IPR035892">
    <property type="entry name" value="C2_domain_sf"/>
</dbReference>
<feature type="domain" description="C2" evidence="1">
    <location>
        <begin position="167"/>
        <end position="204"/>
    </location>
</feature>
<dbReference type="InterPro" id="IPR000008">
    <property type="entry name" value="C2_dom"/>
</dbReference>
<gene>
    <name evidence="2" type="ORF">V6N11_083899</name>
</gene>
<name>A0ABR2QCV7_9ROSI</name>
<keyword evidence="3" id="KW-1185">Reference proteome</keyword>
<dbReference type="PANTHER" id="PTHR31425:SF26">
    <property type="entry name" value="PROTEIN QUIRKY-LIKE"/>
    <property type="match status" value="1"/>
</dbReference>
<evidence type="ECO:0000313" key="3">
    <source>
        <dbReference type="Proteomes" id="UP001396334"/>
    </source>
</evidence>
<dbReference type="PANTHER" id="PTHR31425">
    <property type="entry name" value="PHOSPHORIBOSYLANTHRANILATE TRANSFERASE ISOFORM 1"/>
    <property type="match status" value="1"/>
</dbReference>
<organism evidence="2 3">
    <name type="scientific">Hibiscus sabdariffa</name>
    <name type="common">roselle</name>
    <dbReference type="NCBI Taxonomy" id="183260"/>
    <lineage>
        <taxon>Eukaryota</taxon>
        <taxon>Viridiplantae</taxon>
        <taxon>Streptophyta</taxon>
        <taxon>Embryophyta</taxon>
        <taxon>Tracheophyta</taxon>
        <taxon>Spermatophyta</taxon>
        <taxon>Magnoliopsida</taxon>
        <taxon>eudicotyledons</taxon>
        <taxon>Gunneridae</taxon>
        <taxon>Pentapetalae</taxon>
        <taxon>rosids</taxon>
        <taxon>malvids</taxon>
        <taxon>Malvales</taxon>
        <taxon>Malvaceae</taxon>
        <taxon>Malvoideae</taxon>
        <taxon>Hibiscus</taxon>
    </lineage>
</organism>
<dbReference type="Gene3D" id="2.60.40.150">
    <property type="entry name" value="C2 domain"/>
    <property type="match status" value="1"/>
</dbReference>
<comment type="caution">
    <text evidence="2">The sequence shown here is derived from an EMBL/GenBank/DDBJ whole genome shotgun (WGS) entry which is preliminary data.</text>
</comment>
<dbReference type="Proteomes" id="UP001396334">
    <property type="component" value="Unassembled WGS sequence"/>
</dbReference>
<dbReference type="EMBL" id="JBBPBN010000041">
    <property type="protein sequence ID" value="KAK8998511.1"/>
    <property type="molecule type" value="Genomic_DNA"/>
</dbReference>